<evidence type="ECO:0000313" key="2">
    <source>
        <dbReference type="EMBL" id="SSA34418.1"/>
    </source>
</evidence>
<dbReference type="EMBL" id="UESZ01000001">
    <property type="protein sequence ID" value="SSA34418.1"/>
    <property type="molecule type" value="Genomic_DNA"/>
</dbReference>
<dbReference type="SUPFAM" id="SSF53098">
    <property type="entry name" value="Ribonuclease H-like"/>
    <property type="match status" value="1"/>
</dbReference>
<dbReference type="InterPro" id="IPR036397">
    <property type="entry name" value="RNaseH_sf"/>
</dbReference>
<dbReference type="InterPro" id="IPR012337">
    <property type="entry name" value="RNaseH-like_sf"/>
</dbReference>
<reference evidence="3" key="1">
    <citation type="submission" date="2016-10" db="EMBL/GenBank/DDBJ databases">
        <authorList>
            <person name="Varghese N."/>
            <person name="Submissions S."/>
        </authorList>
    </citation>
    <scope>NUCLEOTIDE SEQUENCE [LARGE SCALE GENOMIC DNA]</scope>
    <source>
        <strain evidence="3">DSM 22951</strain>
    </source>
</reference>
<organism evidence="2 3">
    <name type="scientific">Branchiibius hedensis</name>
    <dbReference type="NCBI Taxonomy" id="672460"/>
    <lineage>
        <taxon>Bacteria</taxon>
        <taxon>Bacillati</taxon>
        <taxon>Actinomycetota</taxon>
        <taxon>Actinomycetes</taxon>
        <taxon>Micrococcales</taxon>
        <taxon>Dermacoccaceae</taxon>
        <taxon>Branchiibius</taxon>
    </lineage>
</organism>
<dbReference type="Gene3D" id="3.30.420.10">
    <property type="entry name" value="Ribonuclease H-like superfamily/Ribonuclease H"/>
    <property type="match status" value="1"/>
</dbReference>
<dbReference type="Pfam" id="PF10108">
    <property type="entry name" value="DNA_pol_B_exo2"/>
    <property type="match status" value="1"/>
</dbReference>
<dbReference type="GO" id="GO:0003676">
    <property type="term" value="F:nucleic acid binding"/>
    <property type="evidence" value="ECO:0007669"/>
    <property type="project" value="InterPro"/>
</dbReference>
<sequence length="219" mass="23970">MSRPAKTTYVALDIETDTSPLTEAERAAGLGPRGLDPGHTPVTDVAFCGKDFHEVFTGDEASVLADTMELISMLDAHEHLVTWNGSVFDLPFLAARAAVHGIDVPYDLVLDPAIVPKYDPCPGFDGGYRALVDGRDRHTDLAYVAKPFAQALGVPWSLKPFAEHCLGEPLLSVDRTRMHELSQTQRRAYVASDADGTYRLVPFLLGRRQIPRLDASARL</sequence>
<evidence type="ECO:0000313" key="3">
    <source>
        <dbReference type="Proteomes" id="UP000250028"/>
    </source>
</evidence>
<gene>
    <name evidence="2" type="ORF">SAMN04489750_1737</name>
</gene>
<name>A0A2Y8ZT52_9MICO</name>
<proteinExistence type="predicted"/>
<evidence type="ECO:0000259" key="1">
    <source>
        <dbReference type="Pfam" id="PF10108"/>
    </source>
</evidence>
<keyword evidence="2" id="KW-0378">Hydrolase</keyword>
<dbReference type="RefSeq" id="WP_109684991.1">
    <property type="nucleotide sequence ID" value="NZ_QGDN01000001.1"/>
</dbReference>
<dbReference type="AlphaFoldDB" id="A0A2Y8ZT52"/>
<keyword evidence="3" id="KW-1185">Reference proteome</keyword>
<keyword evidence="2" id="KW-0540">Nuclease</keyword>
<dbReference type="OrthoDB" id="5150094at2"/>
<feature type="domain" description="Predicted 3'-5' exonuclease PolB-like" evidence="1">
    <location>
        <begin position="59"/>
        <end position="105"/>
    </location>
</feature>
<dbReference type="GO" id="GO:0004527">
    <property type="term" value="F:exonuclease activity"/>
    <property type="evidence" value="ECO:0007669"/>
    <property type="project" value="UniProtKB-KW"/>
</dbReference>
<dbReference type="InterPro" id="IPR019288">
    <property type="entry name" value="3'-5'_exonuclease_PolB-like"/>
</dbReference>
<dbReference type="Proteomes" id="UP000250028">
    <property type="component" value="Unassembled WGS sequence"/>
</dbReference>
<keyword evidence="2" id="KW-0269">Exonuclease</keyword>
<accession>A0A2Y8ZT52</accession>
<protein>
    <submittedName>
        <fullName evidence="2">Predicted 3'-5' exonuclease related to the exonuclease domain of PolB</fullName>
    </submittedName>
</protein>